<dbReference type="Proteomes" id="UP001152797">
    <property type="component" value="Unassembled WGS sequence"/>
</dbReference>
<gene>
    <name evidence="1" type="ORF">C1SCF055_LOCUS25762</name>
</gene>
<reference evidence="1" key="1">
    <citation type="submission" date="2022-10" db="EMBL/GenBank/DDBJ databases">
        <authorList>
            <person name="Chen Y."/>
            <person name="Dougan E. K."/>
            <person name="Chan C."/>
            <person name="Rhodes N."/>
            <person name="Thang M."/>
        </authorList>
    </citation>
    <scope>NUCLEOTIDE SEQUENCE</scope>
</reference>
<name>A0A9P1G702_9DINO</name>
<accession>A0A9P1G702</accession>
<organism evidence="1">
    <name type="scientific">Cladocopium goreaui</name>
    <dbReference type="NCBI Taxonomy" id="2562237"/>
    <lineage>
        <taxon>Eukaryota</taxon>
        <taxon>Sar</taxon>
        <taxon>Alveolata</taxon>
        <taxon>Dinophyceae</taxon>
        <taxon>Suessiales</taxon>
        <taxon>Symbiodiniaceae</taxon>
        <taxon>Cladocopium</taxon>
    </lineage>
</organism>
<keyword evidence="3" id="KW-1185">Reference proteome</keyword>
<dbReference type="EMBL" id="CAMXCT010002652">
    <property type="protein sequence ID" value="CAI3999577.1"/>
    <property type="molecule type" value="Genomic_DNA"/>
</dbReference>
<proteinExistence type="predicted"/>
<dbReference type="EMBL" id="CAMXCT030002652">
    <property type="protein sequence ID" value="CAL4786889.1"/>
    <property type="molecule type" value="Genomic_DNA"/>
</dbReference>
<feature type="non-terminal residue" evidence="1">
    <location>
        <position position="1"/>
    </location>
</feature>
<evidence type="ECO:0000313" key="3">
    <source>
        <dbReference type="Proteomes" id="UP001152797"/>
    </source>
</evidence>
<reference evidence="2 3" key="2">
    <citation type="submission" date="2024-05" db="EMBL/GenBank/DDBJ databases">
        <authorList>
            <person name="Chen Y."/>
            <person name="Shah S."/>
            <person name="Dougan E. K."/>
            <person name="Thang M."/>
            <person name="Chan C."/>
        </authorList>
    </citation>
    <scope>NUCLEOTIDE SEQUENCE [LARGE SCALE GENOMIC DNA]</scope>
</reference>
<sequence>LEYDEDVPRATVGGVCLRPDGQCEVFGAAVPDRVLENGQGTSLQLEWRDLLLLLEDPLEDNFMLWVARVPSSSNVADHPSRGSIKELEFLKPFKCVEPVCPVTKLLLKSTIC</sequence>
<dbReference type="EMBL" id="CAMXCT020002652">
    <property type="protein sequence ID" value="CAL1152952.1"/>
    <property type="molecule type" value="Genomic_DNA"/>
</dbReference>
<comment type="caution">
    <text evidence="1">The sequence shown here is derived from an EMBL/GenBank/DDBJ whole genome shotgun (WGS) entry which is preliminary data.</text>
</comment>
<evidence type="ECO:0000313" key="2">
    <source>
        <dbReference type="EMBL" id="CAL4786889.1"/>
    </source>
</evidence>
<evidence type="ECO:0000313" key="1">
    <source>
        <dbReference type="EMBL" id="CAI3999577.1"/>
    </source>
</evidence>
<dbReference type="AlphaFoldDB" id="A0A9P1G702"/>
<protein>
    <submittedName>
        <fullName evidence="1">Uncharacterized protein</fullName>
    </submittedName>
</protein>